<organism evidence="2 3">
    <name type="scientific">Cercophora samala</name>
    <dbReference type="NCBI Taxonomy" id="330535"/>
    <lineage>
        <taxon>Eukaryota</taxon>
        <taxon>Fungi</taxon>
        <taxon>Dikarya</taxon>
        <taxon>Ascomycota</taxon>
        <taxon>Pezizomycotina</taxon>
        <taxon>Sordariomycetes</taxon>
        <taxon>Sordariomycetidae</taxon>
        <taxon>Sordariales</taxon>
        <taxon>Lasiosphaeriaceae</taxon>
        <taxon>Cercophora</taxon>
    </lineage>
</organism>
<name>A0AA40DCD9_9PEZI</name>
<keyword evidence="3" id="KW-1185">Reference proteome</keyword>
<dbReference type="EMBL" id="JAULSY010000051">
    <property type="protein sequence ID" value="KAK0668807.1"/>
    <property type="molecule type" value="Genomic_DNA"/>
</dbReference>
<dbReference type="Proteomes" id="UP001174997">
    <property type="component" value="Unassembled WGS sequence"/>
</dbReference>
<feature type="chain" id="PRO_5041201320" evidence="1">
    <location>
        <begin position="19"/>
        <end position="108"/>
    </location>
</feature>
<comment type="caution">
    <text evidence="2">The sequence shown here is derived from an EMBL/GenBank/DDBJ whole genome shotgun (WGS) entry which is preliminary data.</text>
</comment>
<accession>A0AA40DCD9</accession>
<keyword evidence="1" id="KW-0732">Signal</keyword>
<feature type="signal peptide" evidence="1">
    <location>
        <begin position="1"/>
        <end position="18"/>
    </location>
</feature>
<evidence type="ECO:0000256" key="1">
    <source>
        <dbReference type="SAM" id="SignalP"/>
    </source>
</evidence>
<protein>
    <submittedName>
        <fullName evidence="2">Uncharacterized protein</fullName>
    </submittedName>
</protein>
<reference evidence="2" key="1">
    <citation type="submission" date="2023-06" db="EMBL/GenBank/DDBJ databases">
        <title>Genome-scale phylogeny and comparative genomics of the fungal order Sordariales.</title>
        <authorList>
            <consortium name="Lawrence Berkeley National Laboratory"/>
            <person name="Hensen N."/>
            <person name="Bonometti L."/>
            <person name="Westerberg I."/>
            <person name="Brannstrom I.O."/>
            <person name="Guillou S."/>
            <person name="Cros-Aarteil S."/>
            <person name="Calhoun S."/>
            <person name="Haridas S."/>
            <person name="Kuo A."/>
            <person name="Mondo S."/>
            <person name="Pangilinan J."/>
            <person name="Riley R."/>
            <person name="Labutti K."/>
            <person name="Andreopoulos B."/>
            <person name="Lipzen A."/>
            <person name="Chen C."/>
            <person name="Yanf M."/>
            <person name="Daum C."/>
            <person name="Ng V."/>
            <person name="Clum A."/>
            <person name="Steindorff A."/>
            <person name="Ohm R."/>
            <person name="Martin F."/>
            <person name="Silar P."/>
            <person name="Natvig D."/>
            <person name="Lalanne C."/>
            <person name="Gautier V."/>
            <person name="Ament-Velasquez S.L."/>
            <person name="Kruys A."/>
            <person name="Hutchinson M.I."/>
            <person name="Powell A.J."/>
            <person name="Barry K."/>
            <person name="Miller A.N."/>
            <person name="Grigoriev I.V."/>
            <person name="Debuchy R."/>
            <person name="Gladieux P."/>
            <person name="Thoren M.H."/>
            <person name="Johannesson H."/>
        </authorList>
    </citation>
    <scope>NUCLEOTIDE SEQUENCE</scope>
    <source>
        <strain evidence="2">CBS 307.81</strain>
    </source>
</reference>
<evidence type="ECO:0000313" key="2">
    <source>
        <dbReference type="EMBL" id="KAK0668807.1"/>
    </source>
</evidence>
<gene>
    <name evidence="2" type="ORF">QBC41DRAFT_118698</name>
</gene>
<proteinExistence type="predicted"/>
<evidence type="ECO:0000313" key="3">
    <source>
        <dbReference type="Proteomes" id="UP001174997"/>
    </source>
</evidence>
<sequence length="108" mass="11057">MRYLAIATSLVLASIGSAQDDVATTTSSATSLLVTTYTIPTGSVTPIPTTGCPTVTVTGELCATCPILACIRVSTLTQSCDCPDTIPTVTANFPCEDNCKGSSLHNLV</sequence>
<dbReference type="AlphaFoldDB" id="A0AA40DCD9"/>